<evidence type="ECO:0000256" key="6">
    <source>
        <dbReference type="ARBA" id="ARBA00022491"/>
    </source>
</evidence>
<gene>
    <name evidence="14" type="ORF">JGI1_00577</name>
</gene>
<feature type="binding site" evidence="13">
    <location>
        <position position="98"/>
    </location>
    <ligand>
        <name>Fe cation</name>
        <dbReference type="ChEBI" id="CHEBI:24875"/>
    </ligand>
</feature>
<dbReference type="Pfam" id="PF01475">
    <property type="entry name" value="FUR"/>
    <property type="match status" value="1"/>
</dbReference>
<dbReference type="GO" id="GO:0005829">
    <property type="term" value="C:cytosol"/>
    <property type="evidence" value="ECO:0007669"/>
    <property type="project" value="TreeGrafter"/>
</dbReference>
<evidence type="ECO:0000256" key="4">
    <source>
        <dbReference type="ARBA" id="ARBA00020910"/>
    </source>
</evidence>
<evidence type="ECO:0000313" key="14">
    <source>
        <dbReference type="EMBL" id="CUU02767.1"/>
    </source>
</evidence>
<keyword evidence="5" id="KW-0963">Cytoplasm</keyword>
<keyword evidence="11" id="KW-0804">Transcription</keyword>
<keyword evidence="7 12" id="KW-0479">Metal-binding</keyword>
<comment type="subunit">
    <text evidence="3">Homodimer.</text>
</comment>
<organism evidence="14 15">
    <name type="scientific">Candidatus Thermokryptus mobilis</name>
    <dbReference type="NCBI Taxonomy" id="1643428"/>
    <lineage>
        <taxon>Bacteria</taxon>
        <taxon>Pseudomonadati</taxon>
        <taxon>Candidatus Kryptoniota</taxon>
        <taxon>Candidatus Thermokryptus</taxon>
    </lineage>
</organism>
<dbReference type="CDD" id="cd07153">
    <property type="entry name" value="Fur_like"/>
    <property type="match status" value="1"/>
</dbReference>
<feature type="binding site" evidence="13">
    <location>
        <position position="134"/>
    </location>
    <ligand>
        <name>Fe cation</name>
        <dbReference type="ChEBI" id="CHEBI:24875"/>
    </ligand>
</feature>
<feature type="binding site" evidence="12">
    <location>
        <position position="102"/>
    </location>
    <ligand>
        <name>Zn(2+)</name>
        <dbReference type="ChEBI" id="CHEBI:29105"/>
    </ligand>
</feature>
<feature type="binding site" evidence="13">
    <location>
        <position position="117"/>
    </location>
    <ligand>
        <name>Fe cation</name>
        <dbReference type="ChEBI" id="CHEBI:24875"/>
    </ligand>
</feature>
<keyword evidence="15" id="KW-1185">Reference proteome</keyword>
<protein>
    <recommendedName>
        <fullName evidence="4">Ferric uptake regulation protein</fullName>
    </recommendedName>
</protein>
<evidence type="ECO:0000256" key="12">
    <source>
        <dbReference type="PIRSR" id="PIRSR602481-1"/>
    </source>
</evidence>
<dbReference type="Gene3D" id="1.10.10.10">
    <property type="entry name" value="Winged helix-like DNA-binding domain superfamily/Winged helix DNA-binding domain"/>
    <property type="match status" value="1"/>
</dbReference>
<dbReference type="InterPro" id="IPR036390">
    <property type="entry name" value="WH_DNA-bd_sf"/>
</dbReference>
<dbReference type="InterPro" id="IPR043135">
    <property type="entry name" value="Fur_C"/>
</dbReference>
<reference evidence="15" key="1">
    <citation type="submission" date="2015-11" db="EMBL/GenBank/DDBJ databases">
        <authorList>
            <person name="Varghese N."/>
        </authorList>
    </citation>
    <scope>NUCLEOTIDE SEQUENCE [LARGE SCALE GENOMIC DNA]</scope>
</reference>
<comment type="similarity">
    <text evidence="2">Belongs to the Fur family.</text>
</comment>
<dbReference type="GO" id="GO:0003700">
    <property type="term" value="F:DNA-binding transcription factor activity"/>
    <property type="evidence" value="ECO:0007669"/>
    <property type="project" value="InterPro"/>
</dbReference>
<keyword evidence="10" id="KW-0238">DNA-binding</keyword>
<keyword evidence="8 12" id="KW-0862">Zinc</keyword>
<dbReference type="GO" id="GO:0008270">
    <property type="term" value="F:zinc ion binding"/>
    <property type="evidence" value="ECO:0007669"/>
    <property type="project" value="TreeGrafter"/>
</dbReference>
<evidence type="ECO:0000256" key="13">
    <source>
        <dbReference type="PIRSR" id="PIRSR602481-2"/>
    </source>
</evidence>
<dbReference type="GO" id="GO:0045892">
    <property type="term" value="P:negative regulation of DNA-templated transcription"/>
    <property type="evidence" value="ECO:0007669"/>
    <property type="project" value="TreeGrafter"/>
</dbReference>
<dbReference type="AlphaFoldDB" id="A0A0S4MXT8"/>
<dbReference type="PANTHER" id="PTHR33202">
    <property type="entry name" value="ZINC UPTAKE REGULATION PROTEIN"/>
    <property type="match status" value="1"/>
</dbReference>
<dbReference type="STRING" id="1643428.GCA_001442855_00562"/>
<proteinExistence type="inferred from homology"/>
<dbReference type="InterPro" id="IPR036388">
    <property type="entry name" value="WH-like_DNA-bd_sf"/>
</dbReference>
<evidence type="ECO:0000256" key="9">
    <source>
        <dbReference type="ARBA" id="ARBA00023015"/>
    </source>
</evidence>
<dbReference type="SUPFAM" id="SSF46785">
    <property type="entry name" value="Winged helix' DNA-binding domain"/>
    <property type="match status" value="1"/>
</dbReference>
<dbReference type="GO" id="GO:1900376">
    <property type="term" value="P:regulation of secondary metabolite biosynthetic process"/>
    <property type="evidence" value="ECO:0007669"/>
    <property type="project" value="TreeGrafter"/>
</dbReference>
<dbReference type="RefSeq" id="WP_140944370.1">
    <property type="nucleotide sequence ID" value="NZ_FAOO01000003.1"/>
</dbReference>
<feature type="binding site" evidence="13">
    <location>
        <position position="96"/>
    </location>
    <ligand>
        <name>Fe cation</name>
        <dbReference type="ChEBI" id="CHEBI:24875"/>
    </ligand>
</feature>
<evidence type="ECO:0000256" key="11">
    <source>
        <dbReference type="ARBA" id="ARBA00023163"/>
    </source>
</evidence>
<evidence type="ECO:0000256" key="8">
    <source>
        <dbReference type="ARBA" id="ARBA00022833"/>
    </source>
</evidence>
<feature type="binding site" evidence="12">
    <location>
        <position position="142"/>
    </location>
    <ligand>
        <name>Zn(2+)</name>
        <dbReference type="ChEBI" id="CHEBI:29105"/>
    </ligand>
</feature>
<keyword evidence="6" id="KW-0678">Repressor</keyword>
<evidence type="ECO:0000313" key="15">
    <source>
        <dbReference type="Proteomes" id="UP000320623"/>
    </source>
</evidence>
<evidence type="ECO:0000256" key="1">
    <source>
        <dbReference type="ARBA" id="ARBA00004496"/>
    </source>
</evidence>
<feature type="binding site" evidence="12">
    <location>
        <position position="145"/>
    </location>
    <ligand>
        <name>Zn(2+)</name>
        <dbReference type="ChEBI" id="CHEBI:29105"/>
    </ligand>
</feature>
<keyword evidence="13" id="KW-0408">Iron</keyword>
<evidence type="ECO:0000256" key="10">
    <source>
        <dbReference type="ARBA" id="ARBA00023125"/>
    </source>
</evidence>
<keyword evidence="9" id="KW-0805">Transcription regulation</keyword>
<comment type="subcellular location">
    <subcellularLocation>
        <location evidence="1">Cytoplasm</location>
    </subcellularLocation>
</comment>
<comment type="cofactor">
    <cofactor evidence="12">
        <name>Zn(2+)</name>
        <dbReference type="ChEBI" id="CHEBI:29105"/>
    </cofactor>
    <text evidence="12">Binds 1 zinc ion per subunit.</text>
</comment>
<dbReference type="OrthoDB" id="8659436at2"/>
<accession>A0A0S4MXT8</accession>
<dbReference type="Gene3D" id="3.30.1490.190">
    <property type="match status" value="1"/>
</dbReference>
<evidence type="ECO:0000256" key="7">
    <source>
        <dbReference type="ARBA" id="ARBA00022723"/>
    </source>
</evidence>
<feature type="binding site" evidence="12">
    <location>
        <position position="105"/>
    </location>
    <ligand>
        <name>Zn(2+)</name>
        <dbReference type="ChEBI" id="CHEBI:29105"/>
    </ligand>
</feature>
<dbReference type="EMBL" id="FAOO01000003">
    <property type="protein sequence ID" value="CUU02767.1"/>
    <property type="molecule type" value="Genomic_DNA"/>
</dbReference>
<comment type="cofactor">
    <cofactor evidence="13">
        <name>Mn(2+)</name>
        <dbReference type="ChEBI" id="CHEBI:29035"/>
    </cofactor>
    <cofactor evidence="13">
        <name>Fe(2+)</name>
        <dbReference type="ChEBI" id="CHEBI:29033"/>
    </cofactor>
    <text evidence="13">Binds 1 Mn(2+) or Fe(2+) ion per subunit.</text>
</comment>
<dbReference type="Proteomes" id="UP000320623">
    <property type="component" value="Unassembled WGS sequence"/>
</dbReference>
<dbReference type="PANTHER" id="PTHR33202:SF2">
    <property type="entry name" value="FERRIC UPTAKE REGULATION PROTEIN"/>
    <property type="match status" value="1"/>
</dbReference>
<evidence type="ECO:0000256" key="5">
    <source>
        <dbReference type="ARBA" id="ARBA00022490"/>
    </source>
</evidence>
<evidence type="ECO:0000256" key="2">
    <source>
        <dbReference type="ARBA" id="ARBA00007957"/>
    </source>
</evidence>
<evidence type="ECO:0000256" key="3">
    <source>
        <dbReference type="ARBA" id="ARBA00011738"/>
    </source>
</evidence>
<sequence length="152" mass="17520">MASAKLVEKVKRDFASYLKRVNLRSTEQRYEVLNAILEIDGHFGAEDLFIQMKNQGKKISRATVYNTLDILLELGVVSRHKVGNTYIYERAIGRTHHDHLICINCGAMIEFASEEIEKLQDEICKKYKFKPLRHTHQIYGLCAKCSEKGKMS</sequence>
<dbReference type="InterPro" id="IPR002481">
    <property type="entry name" value="FUR"/>
</dbReference>
<dbReference type="GO" id="GO:0000976">
    <property type="term" value="F:transcription cis-regulatory region binding"/>
    <property type="evidence" value="ECO:0007669"/>
    <property type="project" value="TreeGrafter"/>
</dbReference>
<name>A0A0S4MXT8_9BACT</name>